<dbReference type="AlphaFoldDB" id="A0AA35T6W0"/>
<name>A0AA35T6W0_GEOBA</name>
<gene>
    <name evidence="3" type="ORF">GBAR_LOCUS23531</name>
</gene>
<evidence type="ECO:0000256" key="1">
    <source>
        <dbReference type="SAM" id="Coils"/>
    </source>
</evidence>
<comment type="caution">
    <text evidence="3">The sequence shown here is derived from an EMBL/GenBank/DDBJ whole genome shotgun (WGS) entry which is preliminary data.</text>
</comment>
<feature type="region of interest" description="Disordered" evidence="2">
    <location>
        <begin position="1"/>
        <end position="28"/>
    </location>
</feature>
<dbReference type="EMBL" id="CASHTH010003259">
    <property type="protein sequence ID" value="CAI8042347.1"/>
    <property type="molecule type" value="Genomic_DNA"/>
</dbReference>
<proteinExistence type="predicted"/>
<evidence type="ECO:0000313" key="4">
    <source>
        <dbReference type="Proteomes" id="UP001174909"/>
    </source>
</evidence>
<evidence type="ECO:0000313" key="3">
    <source>
        <dbReference type="EMBL" id="CAI8042347.1"/>
    </source>
</evidence>
<sequence>MRNEVERARREGEEKAGQMRRQGEEELVKVKKAAEEKERKLHMEIKEALSKAEAKEERVEELTLINEHLQEQLAESRGNNDRLSGDVHRLSVSLSAAQNRASEMESEHRERLAELERANCGLRKMRERVAQVEGERERAGNEIKKTRDEVRRTGAELERVREEMALKDADAEKSRQVLKQQIEGLKQQHSQEENILSERLEETEGQLERETRQREELGREVAALSESLAQHRDMLEETKHQRTALNTTVASLAQEKADILREKVTLEVRIESTKDTVESLKRKLGLVTEERDRLQEAVKDSEKRVFLAELNRSVSASRDGSCTRDSGTPICSVSSMKRVLPSLLPHADDARHEQLLKEYRPLCETVSQLREREAELSSQLQELGSQYEARLRTAREHHGRSIEKIKHKHDEVRERWKVETEELRKKLHDTQVKMQAQSMELQTAKKTVEEREREKAELMKERDTLQKELEAERQRGDEAREHLASVAATHSEKVALIQQKMERETEKLLNRQNELLSNREELRTALEKAEERNCGLEQSLTSTTGELEEHLQKLSRFDAEVERLQQSLLECQQEKEMEVRGIQTQLAESRTHCQRLQREKEGLESALVSTQSKCSSLESELLVIKGQLSSVTT</sequence>
<feature type="region of interest" description="Disordered" evidence="2">
    <location>
        <begin position="184"/>
        <end position="217"/>
    </location>
</feature>
<evidence type="ECO:0000256" key="2">
    <source>
        <dbReference type="SAM" id="MobiDB-lite"/>
    </source>
</evidence>
<feature type="compositionally biased region" description="Basic and acidic residues" evidence="2">
    <location>
        <begin position="189"/>
        <end position="217"/>
    </location>
</feature>
<accession>A0AA35T6W0</accession>
<reference evidence="3" key="1">
    <citation type="submission" date="2023-03" db="EMBL/GenBank/DDBJ databases">
        <authorList>
            <person name="Steffen K."/>
            <person name="Cardenas P."/>
        </authorList>
    </citation>
    <scope>NUCLEOTIDE SEQUENCE</scope>
</reference>
<protein>
    <submittedName>
        <fullName evidence="3">Uncharacterized protein</fullName>
    </submittedName>
</protein>
<keyword evidence="1" id="KW-0175">Coiled coil</keyword>
<feature type="non-terminal residue" evidence="3">
    <location>
        <position position="633"/>
    </location>
</feature>
<keyword evidence="4" id="KW-1185">Reference proteome</keyword>
<dbReference type="PANTHER" id="PTHR18937">
    <property type="entry name" value="STRUCTURAL MAINTENANCE OF CHROMOSOMES SMC FAMILY MEMBER"/>
    <property type="match status" value="1"/>
</dbReference>
<dbReference type="Proteomes" id="UP001174909">
    <property type="component" value="Unassembled WGS sequence"/>
</dbReference>
<organism evidence="3 4">
    <name type="scientific">Geodia barretti</name>
    <name type="common">Barrett's horny sponge</name>
    <dbReference type="NCBI Taxonomy" id="519541"/>
    <lineage>
        <taxon>Eukaryota</taxon>
        <taxon>Metazoa</taxon>
        <taxon>Porifera</taxon>
        <taxon>Demospongiae</taxon>
        <taxon>Heteroscleromorpha</taxon>
        <taxon>Tetractinellida</taxon>
        <taxon>Astrophorina</taxon>
        <taxon>Geodiidae</taxon>
        <taxon>Geodia</taxon>
    </lineage>
</organism>
<feature type="coiled-coil region" evidence="1">
    <location>
        <begin position="434"/>
        <end position="620"/>
    </location>
</feature>